<proteinExistence type="predicted"/>
<dbReference type="OrthoDB" id="5375886at2759"/>
<name>A0A6A5R1D1_AMPQU</name>
<feature type="compositionally biased region" description="Basic and acidic residues" evidence="1">
    <location>
        <begin position="122"/>
        <end position="134"/>
    </location>
</feature>
<feature type="region of interest" description="Disordered" evidence="1">
    <location>
        <begin position="1"/>
        <end position="134"/>
    </location>
</feature>
<evidence type="ECO:0000256" key="1">
    <source>
        <dbReference type="SAM" id="MobiDB-lite"/>
    </source>
</evidence>
<feature type="compositionally biased region" description="Polar residues" evidence="1">
    <location>
        <begin position="14"/>
        <end position="31"/>
    </location>
</feature>
<evidence type="ECO:0000313" key="2">
    <source>
        <dbReference type="EMBL" id="KAF1920950.1"/>
    </source>
</evidence>
<evidence type="ECO:0000313" key="3">
    <source>
        <dbReference type="Proteomes" id="UP000800096"/>
    </source>
</evidence>
<sequence>MSKERGGASHPKHSSTSQAIKSYYSPSSRRTSILHLNPNRTAPLPHPPVHKSITPSLRNKHTSKIMSAPNAGRQSPEPEKQTEAQAGSTSTNTNDQGGGVSGGSEQSSDKTKGGLASNPEHPLAKHAEETTSKK</sequence>
<accession>A0A6A5R1D1</accession>
<keyword evidence="3" id="KW-1185">Reference proteome</keyword>
<feature type="compositionally biased region" description="Polar residues" evidence="1">
    <location>
        <begin position="83"/>
        <end position="95"/>
    </location>
</feature>
<organism evidence="2 3">
    <name type="scientific">Ampelomyces quisqualis</name>
    <name type="common">Powdery mildew agent</name>
    <dbReference type="NCBI Taxonomy" id="50730"/>
    <lineage>
        <taxon>Eukaryota</taxon>
        <taxon>Fungi</taxon>
        <taxon>Dikarya</taxon>
        <taxon>Ascomycota</taxon>
        <taxon>Pezizomycotina</taxon>
        <taxon>Dothideomycetes</taxon>
        <taxon>Pleosporomycetidae</taxon>
        <taxon>Pleosporales</taxon>
        <taxon>Pleosporineae</taxon>
        <taxon>Phaeosphaeriaceae</taxon>
        <taxon>Ampelomyces</taxon>
    </lineage>
</organism>
<dbReference type="AlphaFoldDB" id="A0A6A5R1D1"/>
<gene>
    <name evidence="2" type="ORF">BDU57DRAFT_509458</name>
</gene>
<protein>
    <submittedName>
        <fullName evidence="2">Uncharacterized protein</fullName>
    </submittedName>
</protein>
<dbReference type="EMBL" id="ML979132">
    <property type="protein sequence ID" value="KAF1920950.1"/>
    <property type="molecule type" value="Genomic_DNA"/>
</dbReference>
<dbReference type="Proteomes" id="UP000800096">
    <property type="component" value="Unassembled WGS sequence"/>
</dbReference>
<reference evidence="2" key="1">
    <citation type="journal article" date="2020" name="Stud. Mycol.">
        <title>101 Dothideomycetes genomes: a test case for predicting lifestyles and emergence of pathogens.</title>
        <authorList>
            <person name="Haridas S."/>
            <person name="Albert R."/>
            <person name="Binder M."/>
            <person name="Bloem J."/>
            <person name="Labutti K."/>
            <person name="Salamov A."/>
            <person name="Andreopoulos B."/>
            <person name="Baker S."/>
            <person name="Barry K."/>
            <person name="Bills G."/>
            <person name="Bluhm B."/>
            <person name="Cannon C."/>
            <person name="Castanera R."/>
            <person name="Culley D."/>
            <person name="Daum C."/>
            <person name="Ezra D."/>
            <person name="Gonzalez J."/>
            <person name="Henrissat B."/>
            <person name="Kuo A."/>
            <person name="Liang C."/>
            <person name="Lipzen A."/>
            <person name="Lutzoni F."/>
            <person name="Magnuson J."/>
            <person name="Mondo S."/>
            <person name="Nolan M."/>
            <person name="Ohm R."/>
            <person name="Pangilinan J."/>
            <person name="Park H.-J."/>
            <person name="Ramirez L."/>
            <person name="Alfaro M."/>
            <person name="Sun H."/>
            <person name="Tritt A."/>
            <person name="Yoshinaga Y."/>
            <person name="Zwiers L.-H."/>
            <person name="Turgeon B."/>
            <person name="Goodwin S."/>
            <person name="Spatafora J."/>
            <person name="Crous P."/>
            <person name="Grigoriev I."/>
        </authorList>
    </citation>
    <scope>NUCLEOTIDE SEQUENCE</scope>
    <source>
        <strain evidence="2">HMLAC05119</strain>
    </source>
</reference>